<feature type="region of interest" description="Disordered" evidence="1">
    <location>
        <begin position="1"/>
        <end position="26"/>
    </location>
</feature>
<proteinExistence type="predicted"/>
<accession>A0ABY4Q6R4</accession>
<organism evidence="3 4">
    <name type="scientific">Streptomyces durmitorensis</name>
    <dbReference type="NCBI Taxonomy" id="319947"/>
    <lineage>
        <taxon>Bacteria</taxon>
        <taxon>Bacillati</taxon>
        <taxon>Actinomycetota</taxon>
        <taxon>Actinomycetes</taxon>
        <taxon>Kitasatosporales</taxon>
        <taxon>Streptomycetaceae</taxon>
        <taxon>Streptomyces</taxon>
    </lineage>
</organism>
<feature type="compositionally biased region" description="Basic residues" evidence="1">
    <location>
        <begin position="1"/>
        <end position="12"/>
    </location>
</feature>
<evidence type="ECO:0000313" key="3">
    <source>
        <dbReference type="EMBL" id="UQT60703.1"/>
    </source>
</evidence>
<feature type="transmembrane region" description="Helical" evidence="2">
    <location>
        <begin position="112"/>
        <end position="129"/>
    </location>
</feature>
<evidence type="ECO:0000256" key="1">
    <source>
        <dbReference type="SAM" id="MobiDB-lite"/>
    </source>
</evidence>
<keyword evidence="2" id="KW-0812">Transmembrane</keyword>
<evidence type="ECO:0008006" key="5">
    <source>
        <dbReference type="Google" id="ProtNLM"/>
    </source>
</evidence>
<keyword evidence="4" id="KW-1185">Reference proteome</keyword>
<dbReference type="Proteomes" id="UP000829992">
    <property type="component" value="Chromosome"/>
</dbReference>
<dbReference type="EMBL" id="CP097289">
    <property type="protein sequence ID" value="UQT60703.1"/>
    <property type="molecule type" value="Genomic_DNA"/>
</dbReference>
<gene>
    <name evidence="3" type="ORF">M4V62_39645</name>
</gene>
<protein>
    <recommendedName>
        <fullName evidence="5">Thiosulfate dehydrogenase [quinone] large subunit</fullName>
    </recommendedName>
</protein>
<keyword evidence="2" id="KW-0472">Membrane</keyword>
<evidence type="ECO:0000313" key="4">
    <source>
        <dbReference type="Proteomes" id="UP000829992"/>
    </source>
</evidence>
<keyword evidence="2" id="KW-1133">Transmembrane helix</keyword>
<evidence type="ECO:0000256" key="2">
    <source>
        <dbReference type="SAM" id="Phobius"/>
    </source>
</evidence>
<name>A0ABY4Q6R4_9ACTN</name>
<sequence>MALHQRPRRRTGIRFPASRRAPAQGAAAGGTVARLDEAAASTVALARTTAVLRILTAFTFLWAFFDKTFGLSYATGHGKGWLDGGSPTMGFLSGVSAGPMEGTFHAWAGDAWADWAFMLGLLGVGVALASGVALRLAALAGTAMMALMWVAEWPPAQHLSDGSPSMSTNPLVDYHVLYAAVLILLAVAHAGRTWGLGGAWARLPLVRRHRWLL</sequence>
<dbReference type="RefSeq" id="WP_249592036.1">
    <property type="nucleotide sequence ID" value="NZ_BAAAQL010000018.1"/>
</dbReference>
<feature type="transmembrane region" description="Helical" evidence="2">
    <location>
        <begin position="176"/>
        <end position="201"/>
    </location>
</feature>
<reference evidence="3 4" key="1">
    <citation type="submission" date="2022-05" db="EMBL/GenBank/DDBJ databases">
        <authorList>
            <person name="Zhou X."/>
            <person name="Li K."/>
            <person name="Man Y."/>
        </authorList>
    </citation>
    <scope>NUCLEOTIDE SEQUENCE [LARGE SCALE GENOMIC DNA]</scope>
    <source>
        <strain evidence="3 4">MS405</strain>
    </source>
</reference>
<feature type="transmembrane region" description="Helical" evidence="2">
    <location>
        <begin position="44"/>
        <end position="65"/>
    </location>
</feature>